<accession>A0A1I3L2C3</accession>
<evidence type="ECO:0000313" key="2">
    <source>
        <dbReference type="Proteomes" id="UP000199518"/>
    </source>
</evidence>
<dbReference type="EMBL" id="FOQD01000012">
    <property type="protein sequence ID" value="SFI78893.1"/>
    <property type="molecule type" value="Genomic_DNA"/>
</dbReference>
<reference evidence="2" key="1">
    <citation type="submission" date="2016-10" db="EMBL/GenBank/DDBJ databases">
        <authorList>
            <person name="Varghese N."/>
            <person name="Submissions S."/>
        </authorList>
    </citation>
    <scope>NUCLEOTIDE SEQUENCE [LARGE SCALE GENOMIC DNA]</scope>
    <source>
        <strain evidence="2">DSM 26348</strain>
    </source>
</reference>
<proteinExistence type="predicted"/>
<dbReference type="AlphaFoldDB" id="A0A1I3L2C3"/>
<dbReference type="Proteomes" id="UP000199518">
    <property type="component" value="Unassembled WGS sequence"/>
</dbReference>
<dbReference type="STRING" id="1576369.SAMN05421753_112118"/>
<protein>
    <submittedName>
        <fullName evidence="1">Uncharacterized protein</fullName>
    </submittedName>
</protein>
<gene>
    <name evidence="1" type="ORF">SAMN05421753_112118</name>
</gene>
<dbReference type="RefSeq" id="WP_092051895.1">
    <property type="nucleotide sequence ID" value="NZ_FOQD01000012.1"/>
</dbReference>
<keyword evidence="2" id="KW-1185">Reference proteome</keyword>
<name>A0A1I3L2C3_9PLAN</name>
<sequence>MKVYTQLPVLEAFDWLSEELETERQAITDEFEKLKVRRDQFDTSSAKVQATDIADLDYSAVQAADKLRETAFRLAQDELIMREKRLDAYYRDLLNEARQERQRLERLMPVLEAEIVAKLEAMGYVPFSQSKSQAGQWNPTFVHTHPDRINCMWATEAIGRFTRSRPESPNAEAVKALREQLESFRRVAVG</sequence>
<organism evidence="1 2">
    <name type="scientific">Planctomicrobium piriforme</name>
    <dbReference type="NCBI Taxonomy" id="1576369"/>
    <lineage>
        <taxon>Bacteria</taxon>
        <taxon>Pseudomonadati</taxon>
        <taxon>Planctomycetota</taxon>
        <taxon>Planctomycetia</taxon>
        <taxon>Planctomycetales</taxon>
        <taxon>Planctomycetaceae</taxon>
        <taxon>Planctomicrobium</taxon>
    </lineage>
</organism>
<evidence type="ECO:0000313" key="1">
    <source>
        <dbReference type="EMBL" id="SFI78893.1"/>
    </source>
</evidence>